<accession>A0ABT8XML5</accession>
<dbReference type="RefSeq" id="WP_244764091.1">
    <property type="nucleotide sequence ID" value="NZ_JALJCJ010000012.1"/>
</dbReference>
<comment type="caution">
    <text evidence="1">The sequence shown here is derived from an EMBL/GenBank/DDBJ whole genome shotgun (WGS) entry which is preliminary data.</text>
</comment>
<dbReference type="InterPro" id="IPR029045">
    <property type="entry name" value="ClpP/crotonase-like_dom_sf"/>
</dbReference>
<proteinExistence type="predicted"/>
<gene>
    <name evidence="1" type="ORF">GB928_027770</name>
</gene>
<sequence length="462" mass="50215">MGKLYRSSWQVCLAWMAIVGLVFFQAGAASGADIRKSSKETCVLSLEGEIVSGDFSRLVEIAAKEFLGVDGESSARDTICLNSPGGNVTEGVKLAEFLYKNGVGTVIDEGAECYSMCAIMFMMGIAQGPEVTFVNRKLHVTGKLGFHRPFLALKEESLISTKALAVAHDVALEDMSKIMLLANNLVPWSNSTMMRPDLIQEMLGHIGNDFFYIDTVEKAGRFEIELIGLPVQSAPPEERAYYACENSFHWQVGLMKDPVDVRKFTKPVTQDESVVKLLKTADGTEYYSVTSSDAGYSEAGCVIAVNGNGLQGCGYNGMYNVLLGQGACTVDNFADRSWGINQLASYRPGLTLEELGGAATSADATSPRSIVGAKASATCAVFSKTGEREIEPCEATLNINVIVDNRRSDRYEFVWPTGNKTILARDGDFFTINGKPSIPYADDGYTLCALNSETRNRFCFKL</sequence>
<evidence type="ECO:0000313" key="2">
    <source>
        <dbReference type="Proteomes" id="UP001177080"/>
    </source>
</evidence>
<evidence type="ECO:0000313" key="1">
    <source>
        <dbReference type="EMBL" id="MDO6124987.1"/>
    </source>
</evidence>
<name>A0ABT8XML5_9HYPH</name>
<organism evidence="1 2">
    <name type="scientific">Shinella curvata</name>
    <dbReference type="NCBI Taxonomy" id="1817964"/>
    <lineage>
        <taxon>Bacteria</taxon>
        <taxon>Pseudomonadati</taxon>
        <taxon>Pseudomonadota</taxon>
        <taxon>Alphaproteobacteria</taxon>
        <taxon>Hyphomicrobiales</taxon>
        <taxon>Rhizobiaceae</taxon>
        <taxon>Shinella</taxon>
    </lineage>
</organism>
<dbReference type="EMBL" id="WHSC02000019">
    <property type="protein sequence ID" value="MDO6124987.1"/>
    <property type="molecule type" value="Genomic_DNA"/>
</dbReference>
<dbReference type="Proteomes" id="UP001177080">
    <property type="component" value="Unassembled WGS sequence"/>
</dbReference>
<dbReference type="SUPFAM" id="SSF52096">
    <property type="entry name" value="ClpP/crotonase"/>
    <property type="match status" value="1"/>
</dbReference>
<reference evidence="1" key="1">
    <citation type="submission" date="2022-04" db="EMBL/GenBank/DDBJ databases">
        <title>Shinella lacus sp. nov., a novel member of the genus Shinella from water.</title>
        <authorList>
            <person name="Deng Y."/>
        </authorList>
    </citation>
    <scope>NUCLEOTIDE SEQUENCE</scope>
    <source>
        <strain evidence="1">JCM 31239</strain>
    </source>
</reference>
<keyword evidence="2" id="KW-1185">Reference proteome</keyword>
<protein>
    <recommendedName>
        <fullName evidence="3">Lipoprotein</fullName>
    </recommendedName>
</protein>
<evidence type="ECO:0008006" key="3">
    <source>
        <dbReference type="Google" id="ProtNLM"/>
    </source>
</evidence>